<organism evidence="17 18">
    <name type="scientific">Actinorhabdospora filicis</name>
    <dbReference type="NCBI Taxonomy" id="1785913"/>
    <lineage>
        <taxon>Bacteria</taxon>
        <taxon>Bacillati</taxon>
        <taxon>Actinomycetota</taxon>
        <taxon>Actinomycetes</taxon>
        <taxon>Micromonosporales</taxon>
        <taxon>Micromonosporaceae</taxon>
        <taxon>Actinorhabdospora</taxon>
    </lineage>
</organism>
<evidence type="ECO:0000256" key="12">
    <source>
        <dbReference type="ARBA" id="ARBA00029811"/>
    </source>
</evidence>
<reference evidence="17" key="1">
    <citation type="submission" date="2023-03" db="EMBL/GenBank/DDBJ databases">
        <title>Actinorhabdospora filicis NBRC 111898.</title>
        <authorList>
            <person name="Ichikawa N."/>
            <person name="Sato H."/>
            <person name="Tonouchi N."/>
        </authorList>
    </citation>
    <scope>NUCLEOTIDE SEQUENCE</scope>
    <source>
        <strain evidence="17">NBRC 111898</strain>
    </source>
</reference>
<dbReference type="InterPro" id="IPR050344">
    <property type="entry name" value="Peptidase_M1_aminopeptidases"/>
</dbReference>
<name>A0A9W6SEQ1_9ACTN</name>
<dbReference type="FunFam" id="1.10.390.10:FF:000004">
    <property type="entry name" value="Aminopeptidase N"/>
    <property type="match status" value="1"/>
</dbReference>
<dbReference type="InterPro" id="IPR014782">
    <property type="entry name" value="Peptidase_M1_dom"/>
</dbReference>
<proteinExistence type="inferred from homology"/>
<dbReference type="PANTHER" id="PTHR11533:SF174">
    <property type="entry name" value="PUROMYCIN-SENSITIVE AMINOPEPTIDASE-RELATED"/>
    <property type="match status" value="1"/>
</dbReference>
<feature type="domain" description="Peptidase M1 membrane alanine aminopeptidase" evidence="14">
    <location>
        <begin position="232"/>
        <end position="446"/>
    </location>
</feature>
<dbReference type="GO" id="GO:0016285">
    <property type="term" value="F:alanyl aminopeptidase activity"/>
    <property type="evidence" value="ECO:0007669"/>
    <property type="project" value="UniProtKB-EC"/>
</dbReference>
<comment type="catalytic activity">
    <reaction evidence="1">
        <text>Release of an N-terminal amino acid, Xaa-|-Yaa- from a peptide, amide or arylamide. Xaa is preferably Ala, but may be most amino acids including Pro (slow action). When a terminal hydrophobic residue is followed by a prolyl residue, the two may be released as an intact Xaa-Pro dipeptide.</text>
        <dbReference type="EC" id="3.4.11.2"/>
    </reaction>
</comment>
<evidence type="ECO:0000256" key="8">
    <source>
        <dbReference type="ARBA" id="ARBA00022723"/>
    </source>
</evidence>
<feature type="domain" description="ERAP1-like C-terminal" evidence="15">
    <location>
        <begin position="529"/>
        <end position="838"/>
    </location>
</feature>
<comment type="similarity">
    <text evidence="3">Belongs to the peptidase M1 family.</text>
</comment>
<evidence type="ECO:0000256" key="13">
    <source>
        <dbReference type="ARBA" id="ARBA00031533"/>
    </source>
</evidence>
<dbReference type="GO" id="GO:0005737">
    <property type="term" value="C:cytoplasm"/>
    <property type="evidence" value="ECO:0007669"/>
    <property type="project" value="TreeGrafter"/>
</dbReference>
<evidence type="ECO:0000256" key="3">
    <source>
        <dbReference type="ARBA" id="ARBA00010136"/>
    </source>
</evidence>
<dbReference type="GO" id="GO:0070006">
    <property type="term" value="F:metalloaminopeptidase activity"/>
    <property type="evidence" value="ECO:0007669"/>
    <property type="project" value="TreeGrafter"/>
</dbReference>
<dbReference type="GO" id="GO:0008270">
    <property type="term" value="F:zinc ion binding"/>
    <property type="evidence" value="ECO:0007669"/>
    <property type="project" value="InterPro"/>
</dbReference>
<accession>A0A9W6SEQ1</accession>
<dbReference type="Gene3D" id="2.60.40.1730">
    <property type="entry name" value="tricorn interacting facor f3 domain"/>
    <property type="match status" value="1"/>
</dbReference>
<dbReference type="CDD" id="cd09602">
    <property type="entry name" value="M1_APN"/>
    <property type="match status" value="1"/>
</dbReference>
<dbReference type="GO" id="GO:0006508">
    <property type="term" value="P:proteolysis"/>
    <property type="evidence" value="ECO:0007669"/>
    <property type="project" value="UniProtKB-KW"/>
</dbReference>
<comment type="cofactor">
    <cofactor evidence="2">
        <name>Zn(2+)</name>
        <dbReference type="ChEBI" id="CHEBI:29105"/>
    </cofactor>
</comment>
<dbReference type="InterPro" id="IPR045357">
    <property type="entry name" value="Aminopeptidase_N-like_N"/>
</dbReference>
<evidence type="ECO:0000256" key="10">
    <source>
        <dbReference type="ARBA" id="ARBA00022833"/>
    </source>
</evidence>
<keyword evidence="18" id="KW-1185">Reference proteome</keyword>
<dbReference type="SUPFAM" id="SSF63737">
    <property type="entry name" value="Leukotriene A4 hydrolase N-terminal domain"/>
    <property type="match status" value="1"/>
</dbReference>
<dbReference type="InterPro" id="IPR001930">
    <property type="entry name" value="Peptidase_M1"/>
</dbReference>
<evidence type="ECO:0000256" key="4">
    <source>
        <dbReference type="ARBA" id="ARBA00012564"/>
    </source>
</evidence>
<evidence type="ECO:0000313" key="17">
    <source>
        <dbReference type="EMBL" id="GLZ75835.1"/>
    </source>
</evidence>
<dbReference type="FunFam" id="2.60.40.1730:FF:000010">
    <property type="entry name" value="Putative aminopeptidase N"/>
    <property type="match status" value="1"/>
</dbReference>
<dbReference type="AlphaFoldDB" id="A0A9W6SEQ1"/>
<evidence type="ECO:0000259" key="15">
    <source>
        <dbReference type="Pfam" id="PF11838"/>
    </source>
</evidence>
<keyword evidence="7" id="KW-0645">Protease</keyword>
<dbReference type="EMBL" id="BSTX01000001">
    <property type="protein sequence ID" value="GLZ75835.1"/>
    <property type="molecule type" value="Genomic_DNA"/>
</dbReference>
<keyword evidence="9" id="KW-0378">Hydrolase</keyword>
<dbReference type="GO" id="GO:0005615">
    <property type="term" value="C:extracellular space"/>
    <property type="evidence" value="ECO:0007669"/>
    <property type="project" value="TreeGrafter"/>
</dbReference>
<keyword evidence="11" id="KW-0482">Metalloprotease</keyword>
<dbReference type="GO" id="GO:0016020">
    <property type="term" value="C:membrane"/>
    <property type="evidence" value="ECO:0007669"/>
    <property type="project" value="TreeGrafter"/>
</dbReference>
<dbReference type="InterPro" id="IPR042097">
    <property type="entry name" value="Aminopeptidase_N-like_N_sf"/>
</dbReference>
<dbReference type="SUPFAM" id="SSF55486">
    <property type="entry name" value="Metalloproteases ('zincins'), catalytic domain"/>
    <property type="match status" value="1"/>
</dbReference>
<protein>
    <recommendedName>
        <fullName evidence="5">Aminopeptidase N</fullName>
        <ecNumber evidence="4">3.4.11.2</ecNumber>
    </recommendedName>
    <alternativeName>
        <fullName evidence="12">Alanine aminopeptidase</fullName>
    </alternativeName>
    <alternativeName>
        <fullName evidence="13">Lysyl aminopeptidase</fullName>
    </alternativeName>
</protein>
<dbReference type="InterPro" id="IPR024571">
    <property type="entry name" value="ERAP1-like_C_dom"/>
</dbReference>
<gene>
    <name evidence="17" type="primary">pepN</name>
    <name evidence="17" type="ORF">Afil01_06420</name>
</gene>
<evidence type="ECO:0000256" key="9">
    <source>
        <dbReference type="ARBA" id="ARBA00022801"/>
    </source>
</evidence>
<evidence type="ECO:0000256" key="6">
    <source>
        <dbReference type="ARBA" id="ARBA00022438"/>
    </source>
</evidence>
<dbReference type="Pfam" id="PF11838">
    <property type="entry name" value="ERAP1_C"/>
    <property type="match status" value="1"/>
</dbReference>
<dbReference type="Pfam" id="PF17900">
    <property type="entry name" value="Peptidase_M1_N"/>
    <property type="match status" value="1"/>
</dbReference>
<dbReference type="RefSeq" id="WP_285661055.1">
    <property type="nucleotide sequence ID" value="NZ_BSTX01000001.1"/>
</dbReference>
<evidence type="ECO:0000313" key="18">
    <source>
        <dbReference type="Proteomes" id="UP001165079"/>
    </source>
</evidence>
<evidence type="ECO:0000259" key="14">
    <source>
        <dbReference type="Pfam" id="PF01433"/>
    </source>
</evidence>
<dbReference type="Proteomes" id="UP001165079">
    <property type="component" value="Unassembled WGS sequence"/>
</dbReference>
<keyword evidence="10" id="KW-0862">Zinc</keyword>
<evidence type="ECO:0000259" key="16">
    <source>
        <dbReference type="Pfam" id="PF17900"/>
    </source>
</evidence>
<dbReference type="PANTHER" id="PTHR11533">
    <property type="entry name" value="PROTEASE M1 ZINC METALLOPROTEASE"/>
    <property type="match status" value="1"/>
</dbReference>
<dbReference type="PRINTS" id="PR00756">
    <property type="entry name" value="ALADIPTASE"/>
</dbReference>
<dbReference type="Pfam" id="PF01433">
    <property type="entry name" value="Peptidase_M1"/>
    <property type="match status" value="1"/>
</dbReference>
<feature type="domain" description="Aminopeptidase N-like N-terminal" evidence="16">
    <location>
        <begin position="23"/>
        <end position="194"/>
    </location>
</feature>
<comment type="caution">
    <text evidence="17">The sequence shown here is derived from an EMBL/GenBank/DDBJ whole genome shotgun (WGS) entry which is preliminary data.</text>
</comment>
<dbReference type="InterPro" id="IPR027268">
    <property type="entry name" value="Peptidase_M4/M1_CTD_sf"/>
</dbReference>
<dbReference type="GO" id="GO:0042277">
    <property type="term" value="F:peptide binding"/>
    <property type="evidence" value="ECO:0007669"/>
    <property type="project" value="TreeGrafter"/>
</dbReference>
<keyword evidence="8" id="KW-0479">Metal-binding</keyword>
<keyword evidence="6 17" id="KW-0031">Aminopeptidase</keyword>
<dbReference type="NCBIfam" id="TIGR02412">
    <property type="entry name" value="pepN_strep_liv"/>
    <property type="match status" value="1"/>
</dbReference>
<sequence>MAGTRILKQTEAAERARILEVASYDVALDLTVGDKTFVSKTTVSFSCSEPGASTSIDLAAEHIRYATLNGEAVDTAGYSPETGLALVGLAAENTLVIEADCLYNHAGQGLHRMVDAVDGEAYLYSQFEVADAQRMFACFDQPDLKAEFVLHVTVPEHWRGISNMPVASEEPLDREFDKAKVVHFETAPRMSTYLYALCAGPYHEVLDEHDGIGLGLYCRQSMKQYLDAEGVFEITRQGFDHFNGKFGVKYPLPKYDQVFAPEYNMGAMENYGCVTIAEASYLFRSQVTDFELEQRANVILHEMAHMWFGDLVTMRWWDDLWLNESFADWASHWANVEATRYTEAWTTFLAMRKTWGYRQDQMSSTHPVYADMPDLEAVAANFDGITYAKGASILKQLVAYVGIDPFLAGLRAYFEKHQWGNATFSDLLSALEAASGRELRDWAAQWLETVQVNTLRPVVEVDGDGNYTSVAIRQEAPAEHPTLRTHRIGVGLYDLVDGKLVRREAIELDVAGELTGVPQLTGVRRPDVLLLNDEDLTYAKIRLDEHSLATVVDHVAAFESSLPRALIWTAAFDMVRDAEMSASDFVKLIATGLPAERDINIVTALLRNLGAAINLYATPENAPALRAIAATAAREAMLAAEPGSGFQLQWTKAFTDLARDEADVTLVKGWLDGAAVPDGLTVDTDLRWHIVIGLAGVGALSQADVDAELERDNTADGQRKAATAGAAIPDADSKAAVWARLAADAELPNWAQRALLSGFWHADQRELTAEYVVKFLDSVPEVWNMRNTTIAMEYVAMAFPRLYVDDATLALVDEWLTDDSRPDMMRRFVAEGRDDIARALAARARDAQA</sequence>
<evidence type="ECO:0000256" key="1">
    <source>
        <dbReference type="ARBA" id="ARBA00000098"/>
    </source>
</evidence>
<evidence type="ECO:0000256" key="2">
    <source>
        <dbReference type="ARBA" id="ARBA00001947"/>
    </source>
</evidence>
<evidence type="ECO:0000256" key="7">
    <source>
        <dbReference type="ARBA" id="ARBA00022670"/>
    </source>
</evidence>
<dbReference type="Gene3D" id="1.10.390.10">
    <property type="entry name" value="Neutral Protease Domain 2"/>
    <property type="match status" value="1"/>
</dbReference>
<dbReference type="GO" id="GO:0043171">
    <property type="term" value="P:peptide catabolic process"/>
    <property type="evidence" value="ECO:0007669"/>
    <property type="project" value="TreeGrafter"/>
</dbReference>
<evidence type="ECO:0000256" key="11">
    <source>
        <dbReference type="ARBA" id="ARBA00023049"/>
    </source>
</evidence>
<dbReference type="EC" id="3.4.11.2" evidence="4"/>
<evidence type="ECO:0000256" key="5">
    <source>
        <dbReference type="ARBA" id="ARBA00015611"/>
    </source>
</evidence>
<dbReference type="InterPro" id="IPR012778">
    <property type="entry name" value="Pept_M1_aminopeptidase"/>
</dbReference>